<dbReference type="Pfam" id="PF02880">
    <property type="entry name" value="PGM_PMM_III"/>
    <property type="match status" value="1"/>
</dbReference>
<dbReference type="SUPFAM" id="SSF53738">
    <property type="entry name" value="Phosphoglucomutase, first 3 domains"/>
    <property type="match status" value="3"/>
</dbReference>
<dbReference type="CDD" id="cd05799">
    <property type="entry name" value="PGM2"/>
    <property type="match status" value="1"/>
</dbReference>
<dbReference type="GO" id="GO:0008973">
    <property type="term" value="F:phosphopentomutase activity"/>
    <property type="evidence" value="ECO:0007669"/>
    <property type="project" value="TreeGrafter"/>
</dbReference>
<evidence type="ECO:0000256" key="8">
    <source>
        <dbReference type="ARBA" id="ARBA00023235"/>
    </source>
</evidence>
<dbReference type="InterPro" id="IPR005844">
    <property type="entry name" value="A-D-PHexomutase_a/b/a-I"/>
</dbReference>
<gene>
    <name evidence="16" type="ORF">DFR56_109126</name>
</gene>
<dbReference type="EMBL" id="QJJQ01000009">
    <property type="protein sequence ID" value="PXW85963.1"/>
    <property type="molecule type" value="Genomic_DNA"/>
</dbReference>
<reference evidence="16 17" key="1">
    <citation type="submission" date="2018-05" db="EMBL/GenBank/DDBJ databases">
        <title>Genomic Encyclopedia of Type Strains, Phase IV (KMG-IV): sequencing the most valuable type-strain genomes for metagenomic binning, comparative biology and taxonomic classification.</title>
        <authorList>
            <person name="Goeker M."/>
        </authorList>
    </citation>
    <scope>NUCLEOTIDE SEQUENCE [LARGE SCALE GENOMIC DNA]</scope>
    <source>
        <strain evidence="16 17">DSM 28556</strain>
    </source>
</reference>
<evidence type="ECO:0000256" key="7">
    <source>
        <dbReference type="ARBA" id="ARBA00022842"/>
    </source>
</evidence>
<feature type="domain" description="Alpha-D-phosphohexomutase alpha/beta/alpha" evidence="13">
    <location>
        <begin position="42"/>
        <end position="181"/>
    </location>
</feature>
<dbReference type="Pfam" id="PF02878">
    <property type="entry name" value="PGM_PMM_I"/>
    <property type="match status" value="1"/>
</dbReference>
<sequence>MNWQTEHERWLHFPELNQELRQQLQAIGDQSELEDCFYKHLEFGTGGMRGIIGPGTNRMNIYTIRKAAEGLARFIVQHGDEAKNRGVVIAYDSRHKSAAFAMEAAKTLGYHGIQVYVFESLRTTPELSFAVRYLHAFSGIVITASHNPAAYNGFKVYGEDGAQFASEDADVVVAKVNEVENELTIPVSEEAVLKEAGLLEIIGETVDQAYLKQLESLIVKRDVIDQVAEDFTIVYTPLHGTGNIPVRKGLKAVGFEHVHVVNEQEHADGGFPTVKYPNPEDPAAFSLAMEYGKKLGADILLATDPDADRVGVAVQADGDYKLLTGNQIGALLLHYLITQKKNDLPKGATVLKTIVTSELGRDIAAAHGIETIDTLTGFKYISEKIREFEAQGDRSFLLGYEESYGYLIGDFVRDKDAVQTCLLLAEVAAYYKVKKMTLLDALSEIFKEYGYYLEGLESLTLEGREGVEKIAAIMSDFRENPPMHLREGEF</sequence>
<keyword evidence="7 12" id="KW-0460">Magnesium</keyword>
<evidence type="ECO:0000256" key="12">
    <source>
        <dbReference type="RuleBase" id="RU004326"/>
    </source>
</evidence>
<dbReference type="AlphaFoldDB" id="A0A2V3VVG3"/>
<comment type="pathway">
    <text evidence="3">Lipid metabolism.</text>
</comment>
<evidence type="ECO:0000256" key="1">
    <source>
        <dbReference type="ARBA" id="ARBA00001946"/>
    </source>
</evidence>
<comment type="similarity">
    <text evidence="4 12">Belongs to the phosphohexose mutase family.</text>
</comment>
<feature type="domain" description="Alpha-D-phosphohexomutase alpha/beta/alpha" evidence="14">
    <location>
        <begin position="209"/>
        <end position="315"/>
    </location>
</feature>
<dbReference type="InterPro" id="IPR005845">
    <property type="entry name" value="A-D-PHexomutase_a/b/a-II"/>
</dbReference>
<evidence type="ECO:0000256" key="6">
    <source>
        <dbReference type="ARBA" id="ARBA00022723"/>
    </source>
</evidence>
<evidence type="ECO:0000256" key="11">
    <source>
        <dbReference type="ARBA" id="ARBA00041467"/>
    </source>
</evidence>
<evidence type="ECO:0000256" key="9">
    <source>
        <dbReference type="ARBA" id="ARBA00039995"/>
    </source>
</evidence>
<dbReference type="InterPro" id="IPR005841">
    <property type="entry name" value="Alpha-D-phosphohexomutase_SF"/>
</dbReference>
<evidence type="ECO:0000256" key="4">
    <source>
        <dbReference type="ARBA" id="ARBA00010231"/>
    </source>
</evidence>
<dbReference type="PRINTS" id="PR00509">
    <property type="entry name" value="PGMPMM"/>
</dbReference>
<evidence type="ECO:0000259" key="14">
    <source>
        <dbReference type="Pfam" id="PF02879"/>
    </source>
</evidence>
<evidence type="ECO:0000259" key="13">
    <source>
        <dbReference type="Pfam" id="PF02878"/>
    </source>
</evidence>
<name>A0A2V3VVG3_9BACI</name>
<evidence type="ECO:0000256" key="3">
    <source>
        <dbReference type="ARBA" id="ARBA00005189"/>
    </source>
</evidence>
<dbReference type="PANTHER" id="PTHR45745">
    <property type="entry name" value="PHOSPHOMANNOMUTASE 45A"/>
    <property type="match status" value="1"/>
</dbReference>
<feature type="domain" description="Alpha-D-phosphohexomutase alpha/beta/alpha" evidence="15">
    <location>
        <begin position="324"/>
        <end position="449"/>
    </location>
</feature>
<protein>
    <recommendedName>
        <fullName evidence="9">Phosphoglucomutase</fullName>
    </recommendedName>
    <alternativeName>
        <fullName evidence="11">Alpha-phosphoglucomutase</fullName>
    </alternativeName>
    <alternativeName>
        <fullName evidence="10">Glucose phosphomutase</fullName>
    </alternativeName>
</protein>
<dbReference type="Proteomes" id="UP000247978">
    <property type="component" value="Unassembled WGS sequence"/>
</dbReference>
<dbReference type="InterPro" id="IPR016066">
    <property type="entry name" value="A-D-PHexomutase_CS"/>
</dbReference>
<dbReference type="PROSITE" id="PS00710">
    <property type="entry name" value="PGM_PMM"/>
    <property type="match status" value="1"/>
</dbReference>
<dbReference type="PANTHER" id="PTHR45745:SF1">
    <property type="entry name" value="PHOSPHOGLUCOMUTASE 2B-RELATED"/>
    <property type="match status" value="1"/>
</dbReference>
<dbReference type="GO" id="GO:0000287">
    <property type="term" value="F:magnesium ion binding"/>
    <property type="evidence" value="ECO:0007669"/>
    <property type="project" value="InterPro"/>
</dbReference>
<evidence type="ECO:0000259" key="15">
    <source>
        <dbReference type="Pfam" id="PF02880"/>
    </source>
</evidence>
<evidence type="ECO:0000256" key="2">
    <source>
        <dbReference type="ARBA" id="ARBA00005164"/>
    </source>
</evidence>
<evidence type="ECO:0000313" key="16">
    <source>
        <dbReference type="EMBL" id="PXW85963.1"/>
    </source>
</evidence>
<dbReference type="Pfam" id="PF02879">
    <property type="entry name" value="PGM_PMM_II"/>
    <property type="match status" value="1"/>
</dbReference>
<accession>A0A2V3VVG3</accession>
<comment type="cofactor">
    <cofactor evidence="1">
        <name>Mg(2+)</name>
        <dbReference type="ChEBI" id="CHEBI:18420"/>
    </cofactor>
</comment>
<organism evidence="16 17">
    <name type="scientific">Pseudogracilibacillus auburnensis</name>
    <dbReference type="NCBI Taxonomy" id="1494959"/>
    <lineage>
        <taxon>Bacteria</taxon>
        <taxon>Bacillati</taxon>
        <taxon>Bacillota</taxon>
        <taxon>Bacilli</taxon>
        <taxon>Bacillales</taxon>
        <taxon>Bacillaceae</taxon>
        <taxon>Pseudogracilibacillus</taxon>
    </lineage>
</organism>
<comment type="caution">
    <text evidence="16">The sequence shown here is derived from an EMBL/GenBank/DDBJ whole genome shotgun (WGS) entry which is preliminary data.</text>
</comment>
<dbReference type="InterPro" id="IPR005846">
    <property type="entry name" value="A-D-PHexomutase_a/b/a-III"/>
</dbReference>
<comment type="pathway">
    <text evidence="2">Glycolipid metabolism; diglucosyl-diacylglycerol biosynthesis.</text>
</comment>
<proteinExistence type="inferred from homology"/>
<dbReference type="GO" id="GO:0006166">
    <property type="term" value="P:purine ribonucleoside salvage"/>
    <property type="evidence" value="ECO:0007669"/>
    <property type="project" value="TreeGrafter"/>
</dbReference>
<keyword evidence="8" id="KW-0413">Isomerase</keyword>
<keyword evidence="5" id="KW-0597">Phosphoprotein</keyword>
<evidence type="ECO:0000256" key="10">
    <source>
        <dbReference type="ARBA" id="ARBA00041398"/>
    </source>
</evidence>
<dbReference type="Gene3D" id="3.40.120.10">
    <property type="entry name" value="Alpha-D-Glucose-1,6-Bisphosphate, subunit A, domain 3"/>
    <property type="match status" value="3"/>
</dbReference>
<keyword evidence="17" id="KW-1185">Reference proteome</keyword>
<dbReference type="InterPro" id="IPR016055">
    <property type="entry name" value="A-D-PHexomutase_a/b/a-I/II/III"/>
</dbReference>
<dbReference type="GO" id="GO:0005975">
    <property type="term" value="P:carbohydrate metabolic process"/>
    <property type="evidence" value="ECO:0007669"/>
    <property type="project" value="InterPro"/>
</dbReference>
<evidence type="ECO:0000256" key="5">
    <source>
        <dbReference type="ARBA" id="ARBA00022553"/>
    </source>
</evidence>
<evidence type="ECO:0000313" key="17">
    <source>
        <dbReference type="Proteomes" id="UP000247978"/>
    </source>
</evidence>
<keyword evidence="6 12" id="KW-0479">Metal-binding</keyword>